<proteinExistence type="predicted"/>
<dbReference type="Pfam" id="PF13894">
    <property type="entry name" value="zf-C2H2_4"/>
    <property type="match status" value="1"/>
</dbReference>
<dbReference type="InterPro" id="IPR013087">
    <property type="entry name" value="Znf_C2H2_type"/>
</dbReference>
<evidence type="ECO:0000259" key="1">
    <source>
        <dbReference type="PROSITE" id="PS00028"/>
    </source>
</evidence>
<protein>
    <recommendedName>
        <fullName evidence="1">C2H2-type domain-containing protein</fullName>
    </recommendedName>
</protein>
<gene>
    <name evidence="2" type="ORF">FSB_LOCUS16239</name>
</gene>
<dbReference type="PROSITE" id="PS00028">
    <property type="entry name" value="ZINC_FINGER_C2H2_1"/>
    <property type="match status" value="1"/>
</dbReference>
<feature type="domain" description="C2H2-type" evidence="1">
    <location>
        <begin position="19"/>
        <end position="39"/>
    </location>
</feature>
<sequence length="72" mass="8373">MASRITGANCERSNFNGNCHICKVIFPTKAELNSHLKSHNSDHYKCFKCDRYFESKLEQKYHMKIGKSCSKK</sequence>
<dbReference type="EMBL" id="OIVN01000990">
    <property type="protein sequence ID" value="SPC88357.1"/>
    <property type="molecule type" value="Genomic_DNA"/>
</dbReference>
<dbReference type="AlphaFoldDB" id="A0A2N9FBV6"/>
<dbReference type="SUPFAM" id="SSF57667">
    <property type="entry name" value="beta-beta-alpha zinc fingers"/>
    <property type="match status" value="1"/>
</dbReference>
<reference evidence="2" key="1">
    <citation type="submission" date="2018-02" db="EMBL/GenBank/DDBJ databases">
        <authorList>
            <person name="Cohen D.B."/>
            <person name="Kent A.D."/>
        </authorList>
    </citation>
    <scope>NUCLEOTIDE SEQUENCE</scope>
</reference>
<dbReference type="SMART" id="SM00355">
    <property type="entry name" value="ZnF_C2H2"/>
    <property type="match status" value="2"/>
</dbReference>
<dbReference type="Gene3D" id="3.30.160.60">
    <property type="entry name" value="Classic Zinc Finger"/>
    <property type="match status" value="1"/>
</dbReference>
<accession>A0A2N9FBV6</accession>
<name>A0A2N9FBV6_FAGSY</name>
<dbReference type="InterPro" id="IPR036236">
    <property type="entry name" value="Znf_C2H2_sf"/>
</dbReference>
<evidence type="ECO:0000313" key="2">
    <source>
        <dbReference type="EMBL" id="SPC88357.1"/>
    </source>
</evidence>
<organism evidence="2">
    <name type="scientific">Fagus sylvatica</name>
    <name type="common">Beechnut</name>
    <dbReference type="NCBI Taxonomy" id="28930"/>
    <lineage>
        <taxon>Eukaryota</taxon>
        <taxon>Viridiplantae</taxon>
        <taxon>Streptophyta</taxon>
        <taxon>Embryophyta</taxon>
        <taxon>Tracheophyta</taxon>
        <taxon>Spermatophyta</taxon>
        <taxon>Magnoliopsida</taxon>
        <taxon>eudicotyledons</taxon>
        <taxon>Gunneridae</taxon>
        <taxon>Pentapetalae</taxon>
        <taxon>rosids</taxon>
        <taxon>fabids</taxon>
        <taxon>Fagales</taxon>
        <taxon>Fagaceae</taxon>
        <taxon>Fagus</taxon>
    </lineage>
</organism>